<keyword evidence="3" id="KW-1185">Reference proteome</keyword>
<comment type="caution">
    <text evidence="2">The sequence shown here is derived from an EMBL/GenBank/DDBJ whole genome shotgun (WGS) entry which is preliminary data.</text>
</comment>
<gene>
    <name evidence="2" type="ORF">JOE21_003157</name>
</gene>
<name>A0ABU1IQS1_9BACL</name>
<dbReference type="EMBL" id="JAVDQG010000008">
    <property type="protein sequence ID" value="MDR6227142.1"/>
    <property type="molecule type" value="Genomic_DNA"/>
</dbReference>
<dbReference type="Pfam" id="PF07791">
    <property type="entry name" value="Imm11"/>
    <property type="match status" value="1"/>
</dbReference>
<dbReference type="RefSeq" id="WP_309868038.1">
    <property type="nucleotide sequence ID" value="NZ_JAVDQG010000008.1"/>
</dbReference>
<dbReference type="InterPro" id="IPR012433">
    <property type="entry name" value="Imm11"/>
</dbReference>
<reference evidence="2 3" key="1">
    <citation type="submission" date="2023-07" db="EMBL/GenBank/DDBJ databases">
        <title>Genomic Encyclopedia of Type Strains, Phase IV (KMG-IV): sequencing the most valuable type-strain genomes for metagenomic binning, comparative biology and taxonomic classification.</title>
        <authorList>
            <person name="Goeker M."/>
        </authorList>
    </citation>
    <scope>NUCLEOTIDE SEQUENCE [LARGE SCALE GENOMIC DNA]</scope>
    <source>
        <strain evidence="2 3">DSM 45903</strain>
    </source>
</reference>
<sequence>MKVWLLQSKLDVGFESLQLVNFDHDYDKYFRNIKKPNSIKDVWGNVEVYTLTEGGEGYKSDFPHFWGKGSAPVFSEEALNVVYDLIEDKVEALPLNHPEHKYFAIHVLNAVDAIDYNNSIVKVMKSGLRAGFKKCSFLQEKIIGQHMFKIYLDDRVQSEAFVSDEFKERVTSSSLVGYEFIEVWDSEKVDL</sequence>
<feature type="domain" description="Immunity MXAN-0049 protein" evidence="1">
    <location>
        <begin position="98"/>
        <end position="183"/>
    </location>
</feature>
<accession>A0ABU1IQS1</accession>
<organism evidence="2 3">
    <name type="scientific">Desmospora profundinema</name>
    <dbReference type="NCBI Taxonomy" id="1571184"/>
    <lineage>
        <taxon>Bacteria</taxon>
        <taxon>Bacillati</taxon>
        <taxon>Bacillota</taxon>
        <taxon>Bacilli</taxon>
        <taxon>Bacillales</taxon>
        <taxon>Thermoactinomycetaceae</taxon>
        <taxon>Desmospora</taxon>
    </lineage>
</organism>
<dbReference type="Proteomes" id="UP001185012">
    <property type="component" value="Unassembled WGS sequence"/>
</dbReference>
<protein>
    <recommendedName>
        <fullName evidence="1">Immunity MXAN-0049 protein domain-containing protein</fullName>
    </recommendedName>
</protein>
<evidence type="ECO:0000259" key="1">
    <source>
        <dbReference type="Pfam" id="PF07791"/>
    </source>
</evidence>
<evidence type="ECO:0000313" key="2">
    <source>
        <dbReference type="EMBL" id="MDR6227142.1"/>
    </source>
</evidence>
<evidence type="ECO:0000313" key="3">
    <source>
        <dbReference type="Proteomes" id="UP001185012"/>
    </source>
</evidence>
<proteinExistence type="predicted"/>